<dbReference type="PANTHER" id="PTHR33376">
    <property type="match status" value="1"/>
</dbReference>
<dbReference type="GO" id="GO:0030246">
    <property type="term" value="F:carbohydrate binding"/>
    <property type="evidence" value="ECO:0007669"/>
    <property type="project" value="TreeGrafter"/>
</dbReference>
<dbReference type="PROSITE" id="PS51257">
    <property type="entry name" value="PROKAR_LIPOPROTEIN"/>
    <property type="match status" value="1"/>
</dbReference>
<dbReference type="GO" id="GO:0030288">
    <property type="term" value="C:outer membrane-bounded periplasmic space"/>
    <property type="evidence" value="ECO:0007669"/>
    <property type="project" value="InterPro"/>
</dbReference>
<dbReference type="GO" id="GO:0055085">
    <property type="term" value="P:transmembrane transport"/>
    <property type="evidence" value="ECO:0007669"/>
    <property type="project" value="InterPro"/>
</dbReference>
<dbReference type="CDD" id="cd13671">
    <property type="entry name" value="PBP2_TRAP_SBP_like_3"/>
    <property type="match status" value="1"/>
</dbReference>
<dbReference type="AlphaFoldDB" id="A0A3D9L0V9"/>
<proteinExistence type="predicted"/>
<dbReference type="InterPro" id="IPR004682">
    <property type="entry name" value="TRAP_DctP"/>
</dbReference>
<keyword evidence="3" id="KW-1185">Reference proteome</keyword>
<comment type="caution">
    <text evidence="2">The sequence shown here is derived from an EMBL/GenBank/DDBJ whole genome shotgun (WGS) entry which is preliminary data.</text>
</comment>
<dbReference type="Pfam" id="PF03480">
    <property type="entry name" value="DctP"/>
    <property type="match status" value="1"/>
</dbReference>
<evidence type="ECO:0000313" key="3">
    <source>
        <dbReference type="Proteomes" id="UP000256779"/>
    </source>
</evidence>
<dbReference type="OrthoDB" id="9776801at2"/>
<accession>A0A3D9L0V9</accession>
<dbReference type="InterPro" id="IPR038404">
    <property type="entry name" value="TRAP_DctP_sf"/>
</dbReference>
<dbReference type="EMBL" id="QREG01000012">
    <property type="protein sequence ID" value="RED97395.1"/>
    <property type="molecule type" value="Genomic_DNA"/>
</dbReference>
<dbReference type="NCBIfam" id="NF037995">
    <property type="entry name" value="TRAP_S1"/>
    <property type="match status" value="1"/>
</dbReference>
<keyword evidence="1" id="KW-0732">Signal</keyword>
<dbReference type="PIRSF" id="PIRSF006470">
    <property type="entry name" value="DctB"/>
    <property type="match status" value="1"/>
</dbReference>
<protein>
    <submittedName>
        <fullName evidence="2">Tripartite ATP-independent transporter DctP family solute receptor</fullName>
    </submittedName>
</protein>
<dbReference type="NCBIfam" id="TIGR00787">
    <property type="entry name" value="dctP"/>
    <property type="match status" value="1"/>
</dbReference>
<reference evidence="2 3" key="1">
    <citation type="submission" date="2018-07" db="EMBL/GenBank/DDBJ databases">
        <title>Genomic Encyclopedia of Type Strains, Phase IV (KMG-IV): sequencing the most valuable type-strain genomes for metagenomic binning, comparative biology and taxonomic classification.</title>
        <authorList>
            <person name="Goeker M."/>
        </authorList>
    </citation>
    <scope>NUCLEOTIDE SEQUENCE [LARGE SCALE GENOMIC DNA]</scope>
    <source>
        <strain evidence="2 3">DSM 4134</strain>
    </source>
</reference>
<sequence>MKKFIYFLTLLVLIAGCAGNQEKKVLKLAHGLDVSHPVHKGMENLAERLAEKSEGKLTIKIYPSGQLGNERECLELLQIGALAMTKVSSGVLENFVPDFKVLGLPYLFQNKDHLFGVLNGPIGQELLAKGQDYRFRGLCFYDAGYRSFYTKERPIYEPKDLEGLKIRVMKSVTAVNMVDQLGGSPTPVSFGELYTALQQGVVDGAENNPPSFYSSRHYEVCKYYTLDEHTALPDVLLVSLDWWKSLTDQEQSWLKEAAMESVGFQMKVWEESEQHSLEEVQKAGVEIIRPDKSTFSNQVGPLYEAYKDQPEQYKLIQRIKDYAAKN</sequence>
<dbReference type="RefSeq" id="WP_115868552.1">
    <property type="nucleotide sequence ID" value="NZ_QREG01000012.1"/>
</dbReference>
<dbReference type="Proteomes" id="UP000256779">
    <property type="component" value="Unassembled WGS sequence"/>
</dbReference>
<dbReference type="PANTHER" id="PTHR33376:SF2">
    <property type="entry name" value="DICARBOXYLATE-BINDING PERIPLASMIC PROTEIN"/>
    <property type="match status" value="1"/>
</dbReference>
<evidence type="ECO:0000256" key="1">
    <source>
        <dbReference type="ARBA" id="ARBA00022729"/>
    </source>
</evidence>
<keyword evidence="2" id="KW-0675">Receptor</keyword>
<organism evidence="2 3">
    <name type="scientific">Marinoscillum furvescens DSM 4134</name>
    <dbReference type="NCBI Taxonomy" id="1122208"/>
    <lineage>
        <taxon>Bacteria</taxon>
        <taxon>Pseudomonadati</taxon>
        <taxon>Bacteroidota</taxon>
        <taxon>Cytophagia</taxon>
        <taxon>Cytophagales</taxon>
        <taxon>Reichenbachiellaceae</taxon>
        <taxon>Marinoscillum</taxon>
    </lineage>
</organism>
<gene>
    <name evidence="2" type="ORF">C7460_1124</name>
</gene>
<dbReference type="InterPro" id="IPR018389">
    <property type="entry name" value="DctP_fam"/>
</dbReference>
<name>A0A3D9L0V9_MARFU</name>
<dbReference type="Gene3D" id="3.40.190.170">
    <property type="entry name" value="Bacterial extracellular solute-binding protein, family 7"/>
    <property type="match status" value="1"/>
</dbReference>
<evidence type="ECO:0000313" key="2">
    <source>
        <dbReference type="EMBL" id="RED97395.1"/>
    </source>
</evidence>